<dbReference type="GO" id="GO:0009307">
    <property type="term" value="P:DNA restriction-modification system"/>
    <property type="evidence" value="ECO:0007669"/>
    <property type="project" value="InterPro"/>
</dbReference>
<evidence type="ECO:0008006" key="3">
    <source>
        <dbReference type="Google" id="ProtNLM"/>
    </source>
</evidence>
<sequence length="170" mass="18602">MPPYGEHLHSVEDLITSYSARRAGFVALALEKNRKATPLVSEARTLHAIASKAKTPTDLLNIPDIQAGLLTAAGLYKHPDRYLALGELKGGIDPAGADEHWKTARTALSRIRDAFKSFDLVPSTFFIGAAIERKMAGEIWSQLEVGLLSNAANLNEHDQVVSVSRWLCRL</sequence>
<proteinExistence type="predicted"/>
<evidence type="ECO:0000313" key="1">
    <source>
        <dbReference type="EMBL" id="RRR77755.1"/>
    </source>
</evidence>
<dbReference type="InterPro" id="IPR011335">
    <property type="entry name" value="Restrct_endonuc-II-like"/>
</dbReference>
<dbReference type="GO" id="GO:0009036">
    <property type="term" value="F:type II site-specific deoxyribonuclease activity"/>
    <property type="evidence" value="ECO:0007669"/>
    <property type="project" value="InterPro"/>
</dbReference>
<dbReference type="Proteomes" id="UP000280307">
    <property type="component" value="Unassembled WGS sequence"/>
</dbReference>
<dbReference type="Gene3D" id="3.40.91.10">
    <property type="match status" value="2"/>
</dbReference>
<dbReference type="Pfam" id="PF09194">
    <property type="entry name" value="Endonuc-BsobI"/>
    <property type="match status" value="2"/>
</dbReference>
<dbReference type="AlphaFoldDB" id="A0A426UBD4"/>
<name>A0A426UBD4_9CHLR</name>
<organism evidence="1 2">
    <name type="scientific">Candidatus Viridilinea halotolerans</name>
    <dbReference type="NCBI Taxonomy" id="2491704"/>
    <lineage>
        <taxon>Bacteria</taxon>
        <taxon>Bacillati</taxon>
        <taxon>Chloroflexota</taxon>
        <taxon>Chloroflexia</taxon>
        <taxon>Chloroflexales</taxon>
        <taxon>Chloroflexineae</taxon>
        <taxon>Oscillochloridaceae</taxon>
        <taxon>Candidatus Viridilinea</taxon>
    </lineage>
</organism>
<comment type="caution">
    <text evidence="1">The sequence shown here is derived from an EMBL/GenBank/DDBJ whole genome shotgun (WGS) entry which is preliminary data.</text>
</comment>
<evidence type="ECO:0000313" key="2">
    <source>
        <dbReference type="Proteomes" id="UP000280307"/>
    </source>
</evidence>
<dbReference type="EMBL" id="RSAS01000048">
    <property type="protein sequence ID" value="RRR77755.1"/>
    <property type="molecule type" value="Genomic_DNA"/>
</dbReference>
<protein>
    <recommendedName>
        <fullName evidence="3">Restriction endonuclease</fullName>
    </recommendedName>
</protein>
<reference evidence="1 2" key="1">
    <citation type="submission" date="2018-12" db="EMBL/GenBank/DDBJ databases">
        <title>Genome Sequence of Candidatus Viridilinea halotolerans isolated from saline sulfide-rich spring.</title>
        <authorList>
            <person name="Grouzdev D.S."/>
            <person name="Burganskaya E.I."/>
            <person name="Krutkina M.S."/>
            <person name="Sukhacheva M.V."/>
            <person name="Gorlenko V.M."/>
        </authorList>
    </citation>
    <scope>NUCLEOTIDE SEQUENCE [LARGE SCALE GENOMIC DNA]</scope>
    <source>
        <strain evidence="1">Chok-6</strain>
    </source>
</reference>
<accession>A0A426UBD4</accession>
<dbReference type="GO" id="GO:0003677">
    <property type="term" value="F:DNA binding"/>
    <property type="evidence" value="ECO:0007669"/>
    <property type="project" value="InterPro"/>
</dbReference>
<dbReference type="SUPFAM" id="SSF52980">
    <property type="entry name" value="Restriction endonuclease-like"/>
    <property type="match status" value="2"/>
</dbReference>
<gene>
    <name evidence="1" type="ORF">EI684_01100</name>
</gene>
<dbReference type="InterPro" id="IPR015277">
    <property type="entry name" value="Restrct_endonuc_II_AvaI/BsoBI"/>
</dbReference>